<evidence type="ECO:0000256" key="3">
    <source>
        <dbReference type="ARBA" id="ARBA00022578"/>
    </source>
</evidence>
<dbReference type="NCBIfam" id="NF033558">
    <property type="entry name" value="transpos_IS1"/>
    <property type="match status" value="1"/>
</dbReference>
<dbReference type="GO" id="GO:0003677">
    <property type="term" value="F:DNA binding"/>
    <property type="evidence" value="ECO:0007669"/>
    <property type="project" value="InterPro"/>
</dbReference>
<evidence type="ECO:0000256" key="4">
    <source>
        <dbReference type="ARBA" id="ARBA00023172"/>
    </source>
</evidence>
<protein>
    <submittedName>
        <fullName evidence="5">IS1 family transposase</fullName>
    </submittedName>
</protein>
<dbReference type="RefSeq" id="WP_108924104.1">
    <property type="nucleotide sequence ID" value="NZ_CP029206.1"/>
</dbReference>
<comment type="similarity">
    <text evidence="2">Belongs to the transposase 27 family.</text>
</comment>
<gene>
    <name evidence="5" type="ORF">DDU33_07305</name>
</gene>
<proteinExistence type="inferred from homology"/>
<keyword evidence="3" id="KW-0815">Transposition</keyword>
<dbReference type="KEGG" id="apor:DDU33_07305"/>
<reference evidence="6" key="1">
    <citation type="submission" date="2018-05" db="EMBL/GenBank/DDBJ databases">
        <title>Complete genome sequence of Actinobacillus porcitonsillarum reference strain 9953L55 (CCUG 46996).</title>
        <authorList>
            <person name="Dona V."/>
            <person name="Perreten V."/>
        </authorList>
    </citation>
    <scope>NUCLEOTIDE SEQUENCE [LARGE SCALE GENOMIC DNA]</scope>
    <source>
        <strain evidence="6">9953L55</strain>
    </source>
</reference>
<sequence length="238" mass="27977">MSCFTPISCPKCSSCQIKKNGKKPNNKQNYLCKCCGRQFIGDHALTYRGCHSKISQRILIMLVRGCGIRDVAAIEKVSCTKVLSVLLNVRDVELPHHCFYESIEIDEFWTFVGRKSERVWLIYAFDRVSKKIISYVWGKRNSETVMRLKIQLCKSQISFRYVYSDKWICFRKIFKGYPHYLGRKYTIGIEGNHCLLRHRVRRFFRKSCNFSKSLKYHFSAFRLMIWFSLSGCLSGLIL</sequence>
<organism evidence="5 6">
    <name type="scientific">Actinobacillus porcitonsillarum</name>
    <dbReference type="NCBI Taxonomy" id="189834"/>
    <lineage>
        <taxon>Bacteria</taxon>
        <taxon>Pseudomonadati</taxon>
        <taxon>Pseudomonadota</taxon>
        <taxon>Gammaproteobacteria</taxon>
        <taxon>Pasteurellales</taxon>
        <taxon>Pasteurellaceae</taxon>
        <taxon>Actinobacillus</taxon>
    </lineage>
</organism>
<dbReference type="GO" id="GO:0004803">
    <property type="term" value="F:transposase activity"/>
    <property type="evidence" value="ECO:0007669"/>
    <property type="project" value="InterPro"/>
</dbReference>
<evidence type="ECO:0000256" key="1">
    <source>
        <dbReference type="ARBA" id="ARBA00004091"/>
    </source>
</evidence>
<dbReference type="PANTHER" id="PTHR33293">
    <property type="entry name" value="INSERTION ELEMENT IS1 1 PROTEIN INSB-RELATED"/>
    <property type="match status" value="1"/>
</dbReference>
<comment type="function">
    <text evidence="1">Absolutely required for transposition of IS1.</text>
</comment>
<dbReference type="Proteomes" id="UP000244920">
    <property type="component" value="Chromosome"/>
</dbReference>
<dbReference type="Pfam" id="PF03400">
    <property type="entry name" value="DDE_Tnp_IS1"/>
    <property type="match status" value="1"/>
</dbReference>
<keyword evidence="6" id="KW-1185">Reference proteome</keyword>
<keyword evidence="4" id="KW-0233">DNA recombination</keyword>
<name>A0A2U8FK16_9PAST</name>
<dbReference type="PANTHER" id="PTHR33293:SF1">
    <property type="entry name" value="INSERTION ELEMENT IS1 1 PROTEIN INSB-RELATED"/>
    <property type="match status" value="1"/>
</dbReference>
<dbReference type="InterPro" id="IPR051354">
    <property type="entry name" value="Transposase_27_IS1"/>
</dbReference>
<evidence type="ECO:0000313" key="6">
    <source>
        <dbReference type="Proteomes" id="UP000244920"/>
    </source>
</evidence>
<dbReference type="GO" id="GO:0006313">
    <property type="term" value="P:DNA transposition"/>
    <property type="evidence" value="ECO:0007669"/>
    <property type="project" value="InterPro"/>
</dbReference>
<evidence type="ECO:0000256" key="2">
    <source>
        <dbReference type="ARBA" id="ARBA00008841"/>
    </source>
</evidence>
<dbReference type="InterPro" id="IPR005063">
    <property type="entry name" value="Transposase_27"/>
</dbReference>
<dbReference type="AlphaFoldDB" id="A0A2U8FK16"/>
<evidence type="ECO:0000313" key="5">
    <source>
        <dbReference type="EMBL" id="AWI51302.1"/>
    </source>
</evidence>
<dbReference type="EMBL" id="CP029206">
    <property type="protein sequence ID" value="AWI51302.1"/>
    <property type="molecule type" value="Genomic_DNA"/>
</dbReference>
<accession>A0A2U8FK16</accession>